<dbReference type="Proteomes" id="UP000004374">
    <property type="component" value="Unassembled WGS sequence"/>
</dbReference>
<accession>I1E278</accession>
<gene>
    <name evidence="1" type="ORF">RNAN_3430</name>
</gene>
<keyword evidence="2" id="KW-1185">Reference proteome</keyword>
<proteinExistence type="predicted"/>
<name>I1E278_9GAMM</name>
<organism evidence="1 2">
    <name type="scientific">Rheinheimera nanhaiensis E407-8</name>
    <dbReference type="NCBI Taxonomy" id="562729"/>
    <lineage>
        <taxon>Bacteria</taxon>
        <taxon>Pseudomonadati</taxon>
        <taxon>Pseudomonadota</taxon>
        <taxon>Gammaproteobacteria</taxon>
        <taxon>Chromatiales</taxon>
        <taxon>Chromatiaceae</taxon>
        <taxon>Rheinheimera</taxon>
    </lineage>
</organism>
<dbReference type="AlphaFoldDB" id="I1E278"/>
<dbReference type="EMBL" id="BAFK01000027">
    <property type="protein sequence ID" value="GAB60406.1"/>
    <property type="molecule type" value="Genomic_DNA"/>
</dbReference>
<evidence type="ECO:0000313" key="1">
    <source>
        <dbReference type="EMBL" id="GAB60406.1"/>
    </source>
</evidence>
<evidence type="ECO:0000313" key="2">
    <source>
        <dbReference type="Proteomes" id="UP000004374"/>
    </source>
</evidence>
<comment type="caution">
    <text evidence="1">The sequence shown here is derived from an EMBL/GenBank/DDBJ whole genome shotgun (WGS) entry which is preliminary data.</text>
</comment>
<reference evidence="1 2" key="1">
    <citation type="journal article" date="2012" name="J. Bacteriol.">
        <title>Genome Sequence of the Protease-Producing Bacterium Rheinheimera nanhaiensis E407-8T, Isolated from Deep-Sea Sediment of the South China Sea.</title>
        <authorList>
            <person name="Zhang X.-Y."/>
            <person name="Zhang Y.-J."/>
            <person name="Qin Q.-L."/>
            <person name="Xie B.-B."/>
            <person name="Chen X.-L."/>
            <person name="Zhou B.-C."/>
            <person name="Zhang Y.-Z."/>
        </authorList>
    </citation>
    <scope>NUCLEOTIDE SEQUENCE [LARGE SCALE GENOMIC DNA]</scope>
    <source>
        <strain evidence="1 2">E407-8</strain>
    </source>
</reference>
<sequence length="38" mass="3914">MNYLVKPAVIGAILAKSSAAVLVNFVVSLKNSLGPSIQ</sequence>
<protein>
    <submittedName>
        <fullName evidence="1">Uncharacterized protein</fullName>
    </submittedName>
</protein>